<protein>
    <submittedName>
        <fullName evidence="2">Uncharacterized protein</fullName>
    </submittedName>
</protein>
<feature type="compositionally biased region" description="Basic and acidic residues" evidence="1">
    <location>
        <begin position="65"/>
        <end position="74"/>
    </location>
</feature>
<dbReference type="Proteomes" id="UP001195483">
    <property type="component" value="Unassembled WGS sequence"/>
</dbReference>
<reference evidence="2" key="1">
    <citation type="journal article" date="2021" name="Genome Biol. Evol.">
        <title>A High-Quality Reference Genome for a Parasitic Bivalve with Doubly Uniparental Inheritance (Bivalvia: Unionida).</title>
        <authorList>
            <person name="Smith C.H."/>
        </authorList>
    </citation>
    <scope>NUCLEOTIDE SEQUENCE</scope>
    <source>
        <strain evidence="2">CHS0354</strain>
    </source>
</reference>
<comment type="caution">
    <text evidence="2">The sequence shown here is derived from an EMBL/GenBank/DDBJ whole genome shotgun (WGS) entry which is preliminary data.</text>
</comment>
<feature type="compositionally biased region" description="Polar residues" evidence="1">
    <location>
        <begin position="43"/>
        <end position="59"/>
    </location>
</feature>
<organism evidence="2 3">
    <name type="scientific">Potamilus streckersoni</name>
    <dbReference type="NCBI Taxonomy" id="2493646"/>
    <lineage>
        <taxon>Eukaryota</taxon>
        <taxon>Metazoa</taxon>
        <taxon>Spiralia</taxon>
        <taxon>Lophotrochozoa</taxon>
        <taxon>Mollusca</taxon>
        <taxon>Bivalvia</taxon>
        <taxon>Autobranchia</taxon>
        <taxon>Heteroconchia</taxon>
        <taxon>Palaeoheterodonta</taxon>
        <taxon>Unionida</taxon>
        <taxon>Unionoidea</taxon>
        <taxon>Unionidae</taxon>
        <taxon>Ambleminae</taxon>
        <taxon>Lampsilini</taxon>
        <taxon>Potamilus</taxon>
    </lineage>
</organism>
<reference evidence="2" key="2">
    <citation type="journal article" date="2021" name="Genome Biol. Evol.">
        <title>Developing a high-quality reference genome for a parasitic bivalve with doubly uniparental inheritance (Bivalvia: Unionida).</title>
        <authorList>
            <person name="Smith C.H."/>
        </authorList>
    </citation>
    <scope>NUCLEOTIDE SEQUENCE</scope>
    <source>
        <strain evidence="2">CHS0354</strain>
        <tissue evidence="2">Mantle</tissue>
    </source>
</reference>
<keyword evidence="3" id="KW-1185">Reference proteome</keyword>
<reference evidence="2" key="3">
    <citation type="submission" date="2023-05" db="EMBL/GenBank/DDBJ databases">
        <authorList>
            <person name="Smith C.H."/>
        </authorList>
    </citation>
    <scope>NUCLEOTIDE SEQUENCE</scope>
    <source>
        <strain evidence="2">CHS0354</strain>
        <tissue evidence="2">Mantle</tissue>
    </source>
</reference>
<dbReference type="EMBL" id="JAEAOA010001081">
    <property type="protein sequence ID" value="KAK3600313.1"/>
    <property type="molecule type" value="Genomic_DNA"/>
</dbReference>
<gene>
    <name evidence="2" type="ORF">CHS0354_017490</name>
</gene>
<evidence type="ECO:0000313" key="2">
    <source>
        <dbReference type="EMBL" id="KAK3600313.1"/>
    </source>
</evidence>
<sequence>MIIQKAGTREVDLLNVQPVQTDSNSIEMNDETYGKSRVENETNCKNQTYKTSIKSQTDSQSDETDGNRLIDETNGKSQTDSDETICNSPEYLDYLYADVYQQLTVQRRLCSPFGRPERVKYRAVVANLTITLTNNDW</sequence>
<evidence type="ECO:0000256" key="1">
    <source>
        <dbReference type="SAM" id="MobiDB-lite"/>
    </source>
</evidence>
<feature type="compositionally biased region" description="Basic and acidic residues" evidence="1">
    <location>
        <begin position="32"/>
        <end position="42"/>
    </location>
</feature>
<proteinExistence type="predicted"/>
<evidence type="ECO:0000313" key="3">
    <source>
        <dbReference type="Proteomes" id="UP001195483"/>
    </source>
</evidence>
<dbReference type="AlphaFoldDB" id="A0AAE0W347"/>
<feature type="region of interest" description="Disordered" evidence="1">
    <location>
        <begin position="23"/>
        <end position="84"/>
    </location>
</feature>
<accession>A0AAE0W347</accession>
<name>A0AAE0W347_9BIVA</name>